<keyword evidence="2 3" id="KW-0472">Membrane</keyword>
<keyword evidence="2" id="KW-1003">Cell membrane</keyword>
<keyword evidence="3" id="KW-1133">Transmembrane helix</keyword>
<dbReference type="PANTHER" id="PTHR34295">
    <property type="entry name" value="BIOTIN TRANSPORTER BIOY"/>
    <property type="match status" value="1"/>
</dbReference>
<evidence type="ECO:0000256" key="1">
    <source>
        <dbReference type="ARBA" id="ARBA00010692"/>
    </source>
</evidence>
<organism evidence="4 5">
    <name type="scientific">Paracoccus aurantiacus</name>
    <dbReference type="NCBI Taxonomy" id="2599412"/>
    <lineage>
        <taxon>Bacteria</taxon>
        <taxon>Pseudomonadati</taxon>
        <taxon>Pseudomonadota</taxon>
        <taxon>Alphaproteobacteria</taxon>
        <taxon>Rhodobacterales</taxon>
        <taxon>Paracoccaceae</taxon>
        <taxon>Paracoccus</taxon>
    </lineage>
</organism>
<protein>
    <recommendedName>
        <fullName evidence="2">Biotin transporter</fullName>
    </recommendedName>
</protein>
<evidence type="ECO:0000256" key="3">
    <source>
        <dbReference type="SAM" id="Phobius"/>
    </source>
</evidence>
<comment type="caution">
    <text evidence="4">The sequence shown here is derived from an EMBL/GenBank/DDBJ whole genome shotgun (WGS) entry which is preliminary data.</text>
</comment>
<evidence type="ECO:0000313" key="4">
    <source>
        <dbReference type="EMBL" id="TXB71086.1"/>
    </source>
</evidence>
<dbReference type="GO" id="GO:0015225">
    <property type="term" value="F:biotin transmembrane transporter activity"/>
    <property type="evidence" value="ECO:0007669"/>
    <property type="project" value="UniProtKB-UniRule"/>
</dbReference>
<dbReference type="PIRSF" id="PIRSF016661">
    <property type="entry name" value="BioY"/>
    <property type="match status" value="1"/>
</dbReference>
<reference evidence="4 5" key="1">
    <citation type="submission" date="2019-08" db="EMBL/GenBank/DDBJ databases">
        <authorList>
            <person name="Ye J."/>
        </authorList>
    </citation>
    <scope>NUCLEOTIDE SEQUENCE [LARGE SCALE GENOMIC DNA]</scope>
    <source>
        <strain evidence="4 5">TK008</strain>
    </source>
</reference>
<evidence type="ECO:0000256" key="2">
    <source>
        <dbReference type="PIRNR" id="PIRNR016661"/>
    </source>
</evidence>
<feature type="transmembrane region" description="Helical" evidence="3">
    <location>
        <begin position="155"/>
        <end position="179"/>
    </location>
</feature>
<feature type="transmembrane region" description="Helical" evidence="3">
    <location>
        <begin position="87"/>
        <end position="110"/>
    </location>
</feature>
<dbReference type="AlphaFoldDB" id="A0A5C6S9F2"/>
<comment type="subcellular location">
    <subcellularLocation>
        <location evidence="2">Cell membrane</location>
        <topology evidence="2">Multi-pass membrane protein</topology>
    </subcellularLocation>
</comment>
<keyword evidence="5" id="KW-1185">Reference proteome</keyword>
<dbReference type="GO" id="GO:0005886">
    <property type="term" value="C:plasma membrane"/>
    <property type="evidence" value="ECO:0007669"/>
    <property type="project" value="UniProtKB-SubCell"/>
</dbReference>
<gene>
    <name evidence="4" type="ORF">FQV27_04360</name>
</gene>
<accession>A0A5C6S9F2</accession>
<dbReference type="InterPro" id="IPR003784">
    <property type="entry name" value="BioY"/>
</dbReference>
<proteinExistence type="inferred from homology"/>
<dbReference type="OrthoDB" id="9803495at2"/>
<evidence type="ECO:0000313" key="5">
    <source>
        <dbReference type="Proteomes" id="UP000321562"/>
    </source>
</evidence>
<dbReference type="Pfam" id="PF02632">
    <property type="entry name" value="BioY"/>
    <property type="match status" value="1"/>
</dbReference>
<dbReference type="Proteomes" id="UP000321562">
    <property type="component" value="Unassembled WGS sequence"/>
</dbReference>
<feature type="transmembrane region" description="Helical" evidence="3">
    <location>
        <begin position="122"/>
        <end position="143"/>
    </location>
</feature>
<sequence length="189" mass="19721">MKDSIMTLTQAALPSRTFLTNAILVLAGTALLAMSAQVSVPMYPVPMTLQTLAVSLIGLAYGSRLGAVTVIAYLAEGAMGLPVFANFASLPAFTGPTAGFLFGFVGMAWLTGFMVERGFDRGFVKLFVAAILPALLLFVPGVTVLKLVTGLGWEAAFFAGCAPFLIGALVKAIVAAMAVKGGWNLIDRR</sequence>
<dbReference type="PANTHER" id="PTHR34295:SF1">
    <property type="entry name" value="BIOTIN TRANSPORTER BIOY"/>
    <property type="match status" value="1"/>
</dbReference>
<feature type="transmembrane region" description="Helical" evidence="3">
    <location>
        <begin position="18"/>
        <end position="40"/>
    </location>
</feature>
<dbReference type="Gene3D" id="1.10.1760.20">
    <property type="match status" value="1"/>
</dbReference>
<keyword evidence="3" id="KW-0812">Transmembrane</keyword>
<name>A0A5C6S9F2_9RHOB</name>
<keyword evidence="2" id="KW-0813">Transport</keyword>
<feature type="transmembrane region" description="Helical" evidence="3">
    <location>
        <begin position="52"/>
        <end position="75"/>
    </location>
</feature>
<comment type="similarity">
    <text evidence="1 2">Belongs to the BioY family.</text>
</comment>
<dbReference type="EMBL" id="VOPL01000001">
    <property type="protein sequence ID" value="TXB71086.1"/>
    <property type="molecule type" value="Genomic_DNA"/>
</dbReference>